<comment type="function">
    <text evidence="6">Cell division protein that may be involved in stabilizing or promoting the assembly of the division complex.</text>
</comment>
<evidence type="ECO:0000256" key="6">
    <source>
        <dbReference type="HAMAP-Rule" id="MF_00912"/>
    </source>
</evidence>
<comment type="similarity">
    <text evidence="6">Belongs to the FtsQ/DivIB family. DivIB subfamily.</text>
</comment>
<evidence type="ECO:0000313" key="9">
    <source>
        <dbReference type="Proteomes" id="UP000321332"/>
    </source>
</evidence>
<keyword evidence="5 6" id="KW-0131">Cell cycle</keyword>
<dbReference type="Proteomes" id="UP000321332">
    <property type="component" value="Chromosome"/>
</dbReference>
<protein>
    <recommendedName>
        <fullName evidence="6">Cell division protein DivIB</fullName>
    </recommendedName>
</protein>
<evidence type="ECO:0000256" key="4">
    <source>
        <dbReference type="ARBA" id="ARBA00022989"/>
    </source>
</evidence>
<dbReference type="InterPro" id="IPR005548">
    <property type="entry name" value="Cell_div_FtsQ/DivIB_C"/>
</dbReference>
<reference evidence="8 9" key="1">
    <citation type="submission" date="2019-06" db="EMBL/GenBank/DDBJ databases">
        <title>Genome analyses of bacteria isolated from kimchi.</title>
        <authorList>
            <person name="Lee S."/>
            <person name="Ahn S."/>
            <person name="Roh S."/>
        </authorList>
    </citation>
    <scope>NUCLEOTIDE SEQUENCE [LARGE SCALE GENOMIC DNA]</scope>
    <source>
        <strain evidence="8 9">CBA3620</strain>
    </source>
</reference>
<dbReference type="InterPro" id="IPR026580">
    <property type="entry name" value="DivIB"/>
</dbReference>
<keyword evidence="6" id="KW-0472">Membrane</keyword>
<evidence type="ECO:0000313" key="8">
    <source>
        <dbReference type="EMBL" id="QEA33974.1"/>
    </source>
</evidence>
<evidence type="ECO:0000256" key="3">
    <source>
        <dbReference type="ARBA" id="ARBA00022692"/>
    </source>
</evidence>
<dbReference type="Pfam" id="PF03799">
    <property type="entry name" value="FtsQ_DivIB_C"/>
    <property type="match status" value="1"/>
</dbReference>
<dbReference type="GO" id="GO:0005886">
    <property type="term" value="C:plasma membrane"/>
    <property type="evidence" value="ECO:0007669"/>
    <property type="project" value="UniProtKB-SubCell"/>
</dbReference>
<evidence type="ECO:0000259" key="7">
    <source>
        <dbReference type="Pfam" id="PF03799"/>
    </source>
</evidence>
<feature type="transmembrane region" description="Helical" evidence="6">
    <location>
        <begin position="17"/>
        <end position="35"/>
    </location>
</feature>
<sequence length="247" mass="28001">MGVATNNQKSKKHPLKLWISLAAFIVFIIIILLFLQPWRKINEVQVNTLQLSEQQVKKYANVEKHTPYWRVAGQTAFIAHHIIQQDKRIDAATVTLHNDQVIIDVVEKIKAGYVQKKGQWFVINRQGKLNKVGKPNGDAPTYSGFKSEKDIQIVGQQFVVLELTLRQNISQIIFSPNKDNHKRLEVVMNDGNMVYATLDTFGKKISFYPGIVAQMPKKGVIDLQFGAYSYAYGSQNNTPASKSKKSK</sequence>
<comment type="subcellular location">
    <subcellularLocation>
        <location evidence="6">Cell membrane</location>
        <topology evidence="6">Single-pass type II membrane protein</topology>
    </subcellularLocation>
    <text evidence="6">Localizes to the division septum.</text>
</comment>
<keyword evidence="1 6" id="KW-1003">Cell membrane</keyword>
<accession>A0AAE6IL19</accession>
<dbReference type="GO" id="GO:0032153">
    <property type="term" value="C:cell division site"/>
    <property type="evidence" value="ECO:0007669"/>
    <property type="project" value="UniProtKB-UniRule"/>
</dbReference>
<dbReference type="RefSeq" id="WP_147000479.1">
    <property type="nucleotide sequence ID" value="NZ_CP042374.1"/>
</dbReference>
<keyword evidence="2 6" id="KW-0132">Cell division</keyword>
<evidence type="ECO:0000256" key="5">
    <source>
        <dbReference type="ARBA" id="ARBA00023306"/>
    </source>
</evidence>
<dbReference type="GeneID" id="61187591"/>
<gene>
    <name evidence="6" type="primary">divIB</name>
    <name evidence="8" type="ORF">FGL89_07490</name>
</gene>
<dbReference type="EMBL" id="CP042374">
    <property type="protein sequence ID" value="QEA33974.1"/>
    <property type="molecule type" value="Genomic_DNA"/>
</dbReference>
<proteinExistence type="inferred from homology"/>
<dbReference type="PANTHER" id="PTHR37820:SF1">
    <property type="entry name" value="CELL DIVISION PROTEIN FTSQ"/>
    <property type="match status" value="1"/>
</dbReference>
<dbReference type="GO" id="GO:0043093">
    <property type="term" value="P:FtsZ-dependent cytokinesis"/>
    <property type="evidence" value="ECO:0007669"/>
    <property type="project" value="UniProtKB-UniRule"/>
</dbReference>
<keyword evidence="4 6" id="KW-1133">Transmembrane helix</keyword>
<feature type="domain" description="Cell division protein FtsQ/DivIB C-terminal" evidence="7">
    <location>
        <begin position="113"/>
        <end position="223"/>
    </location>
</feature>
<keyword evidence="3 6" id="KW-0812">Transmembrane</keyword>
<evidence type="ECO:0000256" key="1">
    <source>
        <dbReference type="ARBA" id="ARBA00022475"/>
    </source>
</evidence>
<dbReference type="PANTHER" id="PTHR37820">
    <property type="entry name" value="CELL DIVISION PROTEIN DIVIB"/>
    <property type="match status" value="1"/>
</dbReference>
<evidence type="ECO:0000256" key="2">
    <source>
        <dbReference type="ARBA" id="ARBA00022618"/>
    </source>
</evidence>
<dbReference type="Gene3D" id="3.40.50.10960">
    <property type="match status" value="1"/>
</dbReference>
<dbReference type="InterPro" id="IPR050487">
    <property type="entry name" value="FtsQ_DivIB"/>
</dbReference>
<name>A0AAE6IL19_LEUCA</name>
<dbReference type="HAMAP" id="MF_00912">
    <property type="entry name" value="DivIB"/>
    <property type="match status" value="1"/>
</dbReference>
<organism evidence="8 9">
    <name type="scientific">Leuconostoc carnosum</name>
    <dbReference type="NCBI Taxonomy" id="1252"/>
    <lineage>
        <taxon>Bacteria</taxon>
        <taxon>Bacillati</taxon>
        <taxon>Bacillota</taxon>
        <taxon>Bacilli</taxon>
        <taxon>Lactobacillales</taxon>
        <taxon>Lactobacillaceae</taxon>
        <taxon>Leuconostoc</taxon>
    </lineage>
</organism>
<dbReference type="AlphaFoldDB" id="A0AAE6IL19"/>